<dbReference type="InterPro" id="IPR055418">
    <property type="entry name" value="UFD1_N2"/>
</dbReference>
<evidence type="ECO:0000259" key="6">
    <source>
        <dbReference type="Pfam" id="PF24842"/>
    </source>
</evidence>
<feature type="compositionally biased region" description="Low complexity" evidence="4">
    <location>
        <begin position="319"/>
        <end position="332"/>
    </location>
</feature>
<feature type="region of interest" description="Disordered" evidence="4">
    <location>
        <begin position="290"/>
        <end position="332"/>
    </location>
</feature>
<evidence type="ECO:0000259" key="5">
    <source>
        <dbReference type="Pfam" id="PF03152"/>
    </source>
</evidence>
<evidence type="ECO:0000256" key="2">
    <source>
        <dbReference type="ARBA" id="ARBA00022786"/>
    </source>
</evidence>
<dbReference type="Pfam" id="PF03152">
    <property type="entry name" value="UFD1_N1"/>
    <property type="match status" value="1"/>
</dbReference>
<dbReference type="FunFam" id="3.10.330.10:FF:000002">
    <property type="entry name" value="ubiquitin fusion degradation protein 1 homolog"/>
    <property type="match status" value="1"/>
</dbReference>
<dbReference type="Proteomes" id="UP000789739">
    <property type="component" value="Unassembled WGS sequence"/>
</dbReference>
<name>A0A9N9AJG1_9GLOM</name>
<comment type="similarity">
    <text evidence="1">Belongs to the UFD1 family.</text>
</comment>
<organism evidence="7 8">
    <name type="scientific">Paraglomus brasilianum</name>
    <dbReference type="NCBI Taxonomy" id="144538"/>
    <lineage>
        <taxon>Eukaryota</taxon>
        <taxon>Fungi</taxon>
        <taxon>Fungi incertae sedis</taxon>
        <taxon>Mucoromycota</taxon>
        <taxon>Glomeromycotina</taxon>
        <taxon>Glomeromycetes</taxon>
        <taxon>Paraglomerales</taxon>
        <taxon>Paraglomeraceae</taxon>
        <taxon>Paraglomus</taxon>
    </lineage>
</organism>
<dbReference type="OrthoDB" id="422728at2759"/>
<dbReference type="InterPro" id="IPR055417">
    <property type="entry name" value="UFD1_N1"/>
</dbReference>
<dbReference type="PANTHER" id="PTHR12555">
    <property type="entry name" value="UBIQUITIN FUSION DEGRADATON PROTEIN 1"/>
    <property type="match status" value="1"/>
</dbReference>
<proteinExistence type="inferred from homology"/>
<dbReference type="EMBL" id="CAJVPI010000420">
    <property type="protein sequence ID" value="CAG8532718.1"/>
    <property type="molecule type" value="Genomic_DNA"/>
</dbReference>
<dbReference type="InterPro" id="IPR042299">
    <property type="entry name" value="Ufd1-like_Nn"/>
</dbReference>
<dbReference type="PANTHER" id="PTHR12555:SF13">
    <property type="entry name" value="UBIQUITIN RECOGNITION FACTOR IN ER-ASSOCIATED DEGRADATION PROTEIN 1"/>
    <property type="match status" value="1"/>
</dbReference>
<dbReference type="Gene3D" id="3.10.330.10">
    <property type="match status" value="1"/>
</dbReference>
<dbReference type="AlphaFoldDB" id="A0A9N9AJG1"/>
<evidence type="ECO:0000256" key="1">
    <source>
        <dbReference type="ARBA" id="ARBA00006043"/>
    </source>
</evidence>
<reference evidence="7" key="1">
    <citation type="submission" date="2021-06" db="EMBL/GenBank/DDBJ databases">
        <authorList>
            <person name="Kallberg Y."/>
            <person name="Tangrot J."/>
            <person name="Rosling A."/>
        </authorList>
    </citation>
    <scope>NUCLEOTIDE SEQUENCE</scope>
    <source>
        <strain evidence="7">BR232B</strain>
    </source>
</reference>
<evidence type="ECO:0000256" key="4">
    <source>
        <dbReference type="SAM" id="MobiDB-lite"/>
    </source>
</evidence>
<dbReference type="InterPro" id="IPR004854">
    <property type="entry name" value="Ufd1-like"/>
</dbReference>
<feature type="domain" description="Ubiquitin fusion degradation protein UFD1 N-terminal subdomain 2" evidence="6">
    <location>
        <begin position="122"/>
        <end position="206"/>
    </location>
</feature>
<comment type="caution">
    <text evidence="7">The sequence shown here is derived from an EMBL/GenBank/DDBJ whole genome shotgun (WGS) entry which is preliminary data.</text>
</comment>
<feature type="domain" description="Ubiquitin fusion degradation protein UFD1 N-terminal subdomain 1" evidence="5">
    <location>
        <begin position="22"/>
        <end position="119"/>
    </location>
</feature>
<dbReference type="Gene3D" id="2.40.40.50">
    <property type="entry name" value="Ubiquitin fusion degradation protein UFD1, N-terminal domain"/>
    <property type="match status" value="1"/>
</dbReference>
<evidence type="ECO:0000313" key="7">
    <source>
        <dbReference type="EMBL" id="CAG8532718.1"/>
    </source>
</evidence>
<evidence type="ECO:0000313" key="8">
    <source>
        <dbReference type="Proteomes" id="UP000789739"/>
    </source>
</evidence>
<dbReference type="GO" id="GO:0006511">
    <property type="term" value="P:ubiquitin-dependent protein catabolic process"/>
    <property type="evidence" value="ECO:0007669"/>
    <property type="project" value="InterPro"/>
</dbReference>
<protein>
    <recommendedName>
        <fullName evidence="3">Ubiquitin fusion degradation protein 1</fullName>
    </recommendedName>
</protein>
<gene>
    <name evidence="7" type="ORF">PBRASI_LOCUS4191</name>
</gene>
<feature type="region of interest" description="Disordered" evidence="4">
    <location>
        <begin position="237"/>
        <end position="266"/>
    </location>
</feature>
<sequence length="332" mass="36874">MMAYGPYDDFEYGMQQNPNRGFSETYRCYSVAMMPGNERPIANFGGKIFLPPSALAKLASLNISYPMLFELNNSNKQRHSHAGVLEFIAEEGRAYLPHWMMQTLLLEPGDLVEIKNADLQLGSYVKIQPQTPDFLDISDPKAVLENALRNFSTLTKGDVIQISYNEKIYEIMVLEVKPKLDPYQEHPPSDGVSIVETDLEVDFAPPLGYVEPKPLPKRQQTMADKVKIDYTPSTHTLFHGSGQRLNGKAVKEGDSDSTVKSGEKSAPPALNLPFGKLFFGYKIIPLSDKKTTNADEENDKLFAGSGQTLRTRKRNQDRAPSTSSAIASSSSS</sequence>
<dbReference type="GO" id="GO:0031593">
    <property type="term" value="F:polyubiquitin modification-dependent protein binding"/>
    <property type="evidence" value="ECO:0007669"/>
    <property type="project" value="TreeGrafter"/>
</dbReference>
<keyword evidence="8" id="KW-1185">Reference proteome</keyword>
<dbReference type="FunFam" id="2.40.40.50:FF:000001">
    <property type="entry name" value="Ubiquitin fusion degradation protein 1 homolog"/>
    <property type="match status" value="1"/>
</dbReference>
<evidence type="ECO:0000256" key="3">
    <source>
        <dbReference type="ARBA" id="ARBA00074895"/>
    </source>
</evidence>
<dbReference type="GO" id="GO:0036503">
    <property type="term" value="P:ERAD pathway"/>
    <property type="evidence" value="ECO:0007669"/>
    <property type="project" value="TreeGrafter"/>
</dbReference>
<dbReference type="GO" id="GO:0034098">
    <property type="term" value="C:VCP-NPL4-UFD1 AAA ATPase complex"/>
    <property type="evidence" value="ECO:0007669"/>
    <property type="project" value="TreeGrafter"/>
</dbReference>
<accession>A0A9N9AJG1</accession>
<keyword evidence="2" id="KW-0833">Ubl conjugation pathway</keyword>
<dbReference type="Pfam" id="PF24842">
    <property type="entry name" value="UFD1_N2"/>
    <property type="match status" value="1"/>
</dbReference>